<feature type="region of interest" description="Disordered" evidence="1">
    <location>
        <begin position="342"/>
        <end position="364"/>
    </location>
</feature>
<dbReference type="InParanoid" id="A0A0C3A1T8"/>
<feature type="compositionally biased region" description="Polar residues" evidence="1">
    <location>
        <begin position="132"/>
        <end position="142"/>
    </location>
</feature>
<feature type="region of interest" description="Disordered" evidence="1">
    <location>
        <begin position="559"/>
        <end position="586"/>
    </location>
</feature>
<dbReference type="AlphaFoldDB" id="A0A0C3A1T8"/>
<dbReference type="HOGENOM" id="CLU_018595_0_0_1"/>
<protein>
    <submittedName>
        <fullName evidence="2">Uncharacterized protein</fullName>
    </submittedName>
</protein>
<accession>A0A0C3A1T8</accession>
<organism evidence="2 3">
    <name type="scientific">Scleroderma citrinum Foug A</name>
    <dbReference type="NCBI Taxonomy" id="1036808"/>
    <lineage>
        <taxon>Eukaryota</taxon>
        <taxon>Fungi</taxon>
        <taxon>Dikarya</taxon>
        <taxon>Basidiomycota</taxon>
        <taxon>Agaricomycotina</taxon>
        <taxon>Agaricomycetes</taxon>
        <taxon>Agaricomycetidae</taxon>
        <taxon>Boletales</taxon>
        <taxon>Sclerodermatineae</taxon>
        <taxon>Sclerodermataceae</taxon>
        <taxon>Scleroderma</taxon>
    </lineage>
</organism>
<evidence type="ECO:0000313" key="2">
    <source>
        <dbReference type="EMBL" id="KIM58612.1"/>
    </source>
</evidence>
<keyword evidence="3" id="KW-1185">Reference proteome</keyword>
<dbReference type="Proteomes" id="UP000053989">
    <property type="component" value="Unassembled WGS sequence"/>
</dbReference>
<feature type="compositionally biased region" description="Basic and acidic residues" evidence="1">
    <location>
        <begin position="559"/>
        <end position="576"/>
    </location>
</feature>
<reference evidence="3" key="2">
    <citation type="submission" date="2015-01" db="EMBL/GenBank/DDBJ databases">
        <title>Evolutionary Origins and Diversification of the Mycorrhizal Mutualists.</title>
        <authorList>
            <consortium name="DOE Joint Genome Institute"/>
            <consortium name="Mycorrhizal Genomics Consortium"/>
            <person name="Kohler A."/>
            <person name="Kuo A."/>
            <person name="Nagy L.G."/>
            <person name="Floudas D."/>
            <person name="Copeland A."/>
            <person name="Barry K.W."/>
            <person name="Cichocki N."/>
            <person name="Veneault-Fourrey C."/>
            <person name="LaButti K."/>
            <person name="Lindquist E.A."/>
            <person name="Lipzen A."/>
            <person name="Lundell T."/>
            <person name="Morin E."/>
            <person name="Murat C."/>
            <person name="Riley R."/>
            <person name="Ohm R."/>
            <person name="Sun H."/>
            <person name="Tunlid A."/>
            <person name="Henrissat B."/>
            <person name="Grigoriev I.V."/>
            <person name="Hibbett D.S."/>
            <person name="Martin F."/>
        </authorList>
    </citation>
    <scope>NUCLEOTIDE SEQUENCE [LARGE SCALE GENOMIC DNA]</scope>
    <source>
        <strain evidence="3">Foug A</strain>
    </source>
</reference>
<evidence type="ECO:0000313" key="3">
    <source>
        <dbReference type="Proteomes" id="UP000053989"/>
    </source>
</evidence>
<feature type="region of interest" description="Disordered" evidence="1">
    <location>
        <begin position="128"/>
        <end position="149"/>
    </location>
</feature>
<feature type="region of interest" description="Disordered" evidence="1">
    <location>
        <begin position="423"/>
        <end position="462"/>
    </location>
</feature>
<name>A0A0C3A1T8_9AGAM</name>
<dbReference type="EMBL" id="KN822084">
    <property type="protein sequence ID" value="KIM58612.1"/>
    <property type="molecule type" value="Genomic_DNA"/>
</dbReference>
<sequence length="652" mass="71888">MVKIPELAEDGQNWKIYRAKLLEVAATQGWLCVLAGEPFDGTYDWQGYDALLHELFNYTVPINIYVRLRCNTAHQVFKYLTKCFRDSEPIPRANEFQHAGTATAVETPENYPTSANTATEWHVNTKLDDDLSTTQDPRTSTEAPPEGTSAECAEMTTVVLESVPHKMQDQLQNSLQTTLRLPTEGEPSECRQEAVDSVMTATCTNGMIEMAKPTEITDVDSEKAVLGGEPAERACRVNEGDETNVDVDRTATLGEDPATMACGVDEGDRMERRNLRLQQIEFYCEESCQHSGITKEDIPSVQKLLLEGEWAVCMSSKLLTTTVEPYVKDGDMNAHVCLGATQSDDLSSQPDESRGQADGSSGWTDTLSVLNKAETAVMSHRDGVSTYLGVGDAKHVVKEMDGVESHADVSTGHEDIPNVKTNVNRPAKAPDSISIPRKWIKPPDLPSQSARTPPDEPNGIRNRMDTFSIRTDAYTVGNRMEMPANKTENIRMRRNGRKTRNSLYTPEITKPEPTYRWKRVSNGDGGVYVPWNVPVRAQGQTFEFGEVESAGGWIMVDIEGKTDGDGDRSGDGRGGRMDGTTSGSGVDSTRVNAVLLAIESHPSNLQSIRTDTLHVNADADDSKSNLEKSSKCQKSNRLTRYVLTLRSHTETL</sequence>
<reference evidence="2 3" key="1">
    <citation type="submission" date="2014-04" db="EMBL/GenBank/DDBJ databases">
        <authorList>
            <consortium name="DOE Joint Genome Institute"/>
            <person name="Kuo A."/>
            <person name="Kohler A."/>
            <person name="Nagy L.G."/>
            <person name="Floudas D."/>
            <person name="Copeland A."/>
            <person name="Barry K.W."/>
            <person name="Cichocki N."/>
            <person name="Veneault-Fourrey C."/>
            <person name="LaButti K."/>
            <person name="Lindquist E.A."/>
            <person name="Lipzen A."/>
            <person name="Lundell T."/>
            <person name="Morin E."/>
            <person name="Murat C."/>
            <person name="Sun H."/>
            <person name="Tunlid A."/>
            <person name="Henrissat B."/>
            <person name="Grigoriev I.V."/>
            <person name="Hibbett D.S."/>
            <person name="Martin F."/>
            <person name="Nordberg H.P."/>
            <person name="Cantor M.N."/>
            <person name="Hua S.X."/>
        </authorList>
    </citation>
    <scope>NUCLEOTIDE SEQUENCE [LARGE SCALE GENOMIC DNA]</scope>
    <source>
        <strain evidence="2 3">Foug A</strain>
    </source>
</reference>
<gene>
    <name evidence="2" type="ORF">SCLCIDRAFT_27996</name>
</gene>
<proteinExistence type="predicted"/>
<evidence type="ECO:0000256" key="1">
    <source>
        <dbReference type="SAM" id="MobiDB-lite"/>
    </source>
</evidence>